<dbReference type="eggNOG" id="COG1560">
    <property type="taxonomic scope" value="Bacteria"/>
</dbReference>
<dbReference type="PANTHER" id="PTHR30606">
    <property type="entry name" value="LIPID A BIOSYNTHESIS LAUROYL ACYLTRANSFERASE"/>
    <property type="match status" value="1"/>
</dbReference>
<protein>
    <submittedName>
        <fullName evidence="7">Lipid A biosynthesis (KDO)2-(Lauroyl)-lipid IVA acyltransferase</fullName>
    </submittedName>
</protein>
<dbReference type="HOGENOM" id="CLU_049421_4_1_10"/>
<dbReference type="EMBL" id="AFBN01000005">
    <property type="protein sequence ID" value="EGF59683.1"/>
    <property type="molecule type" value="Genomic_DNA"/>
</dbReference>
<keyword evidence="8" id="KW-1185">Reference proteome</keyword>
<dbReference type="Pfam" id="PF03279">
    <property type="entry name" value="Lip_A_acyltrans"/>
    <property type="match status" value="1"/>
</dbReference>
<evidence type="ECO:0000256" key="6">
    <source>
        <dbReference type="ARBA" id="ARBA00023315"/>
    </source>
</evidence>
<keyword evidence="2" id="KW-1003">Cell membrane</keyword>
<accession>F3PNE4</accession>
<dbReference type="GO" id="GO:0005886">
    <property type="term" value="C:plasma membrane"/>
    <property type="evidence" value="ECO:0007669"/>
    <property type="project" value="UniProtKB-SubCell"/>
</dbReference>
<comment type="subcellular location">
    <subcellularLocation>
        <location evidence="1">Cell inner membrane</location>
    </subcellularLocation>
</comment>
<evidence type="ECO:0000313" key="7">
    <source>
        <dbReference type="EMBL" id="EGF59683.1"/>
    </source>
</evidence>
<organism evidence="7 8">
    <name type="scientific">Bacteroides fluxus YIT 12057</name>
    <dbReference type="NCBI Taxonomy" id="763034"/>
    <lineage>
        <taxon>Bacteria</taxon>
        <taxon>Pseudomonadati</taxon>
        <taxon>Bacteroidota</taxon>
        <taxon>Bacteroidia</taxon>
        <taxon>Bacteroidales</taxon>
        <taxon>Bacteroidaceae</taxon>
        <taxon>Bacteroides</taxon>
    </lineage>
</organism>
<dbReference type="Proteomes" id="UP000003416">
    <property type="component" value="Unassembled WGS sequence"/>
</dbReference>
<evidence type="ECO:0000256" key="1">
    <source>
        <dbReference type="ARBA" id="ARBA00004533"/>
    </source>
</evidence>
<evidence type="ECO:0000256" key="3">
    <source>
        <dbReference type="ARBA" id="ARBA00022519"/>
    </source>
</evidence>
<evidence type="ECO:0000256" key="4">
    <source>
        <dbReference type="ARBA" id="ARBA00022679"/>
    </source>
</evidence>
<keyword evidence="6 7" id="KW-0012">Acyltransferase</keyword>
<sequence>MWLLALLPFRALYILSDGLYFLLRYVVCYRRKVVRCNLQNAFPEKSKEELSEIERKFYHYICDYMLEEVKMLRISFKELCRRMEYDNKEEFLAMVEKYGGIVLLIPHYANFEWIIGMGAIMEPGDLPVQVYKPLRNKYLDEMFQHIRARFGGYNVRKHATAREVIKLRREGKRIAVGLITDQAPNRSEAHYWTTFLNQDTVFMDGAERIARLMGFPVFYCELQRIDRGYCKVFFDLITETPKQTADGEITELFARRLEQTICREPSYWFWSHKRWKLKREDVVRHG</sequence>
<dbReference type="PANTHER" id="PTHR30606:SF10">
    <property type="entry name" value="PHOSPHATIDYLINOSITOL MANNOSIDE ACYLTRANSFERASE"/>
    <property type="match status" value="1"/>
</dbReference>
<name>F3PNE4_9BACE</name>
<keyword evidence="5" id="KW-0472">Membrane</keyword>
<comment type="caution">
    <text evidence="7">The sequence shown here is derived from an EMBL/GenBank/DDBJ whole genome shotgun (WGS) entry which is preliminary data.</text>
</comment>
<dbReference type="GO" id="GO:0009247">
    <property type="term" value="P:glycolipid biosynthetic process"/>
    <property type="evidence" value="ECO:0007669"/>
    <property type="project" value="UniProtKB-ARBA"/>
</dbReference>
<dbReference type="GO" id="GO:0016746">
    <property type="term" value="F:acyltransferase activity"/>
    <property type="evidence" value="ECO:0007669"/>
    <property type="project" value="UniProtKB-KW"/>
</dbReference>
<evidence type="ECO:0000256" key="5">
    <source>
        <dbReference type="ARBA" id="ARBA00023136"/>
    </source>
</evidence>
<keyword evidence="4 7" id="KW-0808">Transferase</keyword>
<dbReference type="InterPro" id="IPR004960">
    <property type="entry name" value="LipA_acyltrans"/>
</dbReference>
<gene>
    <name evidence="7" type="ORF">HMPREF9446_00230</name>
</gene>
<keyword evidence="3" id="KW-0997">Cell inner membrane</keyword>
<dbReference type="CDD" id="cd07984">
    <property type="entry name" value="LPLAT_LABLAT-like"/>
    <property type="match status" value="1"/>
</dbReference>
<evidence type="ECO:0000313" key="8">
    <source>
        <dbReference type="Proteomes" id="UP000003416"/>
    </source>
</evidence>
<dbReference type="STRING" id="763034.HMPREF9446_00230"/>
<dbReference type="AlphaFoldDB" id="F3PNE4"/>
<proteinExistence type="predicted"/>
<reference evidence="7 8" key="1">
    <citation type="submission" date="2011-02" db="EMBL/GenBank/DDBJ databases">
        <authorList>
            <person name="Weinstock G."/>
            <person name="Sodergren E."/>
            <person name="Clifton S."/>
            <person name="Fulton L."/>
            <person name="Fulton B."/>
            <person name="Courtney L."/>
            <person name="Fronick C."/>
            <person name="Harrison M."/>
            <person name="Strong C."/>
            <person name="Farmer C."/>
            <person name="Delahaunty K."/>
            <person name="Markovic C."/>
            <person name="Hall O."/>
            <person name="Minx P."/>
            <person name="Tomlinson C."/>
            <person name="Mitreva M."/>
            <person name="Hou S."/>
            <person name="Chen J."/>
            <person name="Wollam A."/>
            <person name="Pepin K.H."/>
            <person name="Johnson M."/>
            <person name="Bhonagiri V."/>
            <person name="Zhang X."/>
            <person name="Suruliraj S."/>
            <person name="Warren W."/>
            <person name="Chinwalla A."/>
            <person name="Mardis E.R."/>
            <person name="Wilson R.K."/>
        </authorList>
    </citation>
    <scope>NUCLEOTIDE SEQUENCE [LARGE SCALE GENOMIC DNA]</scope>
    <source>
        <strain evidence="7 8">YIT 12057</strain>
    </source>
</reference>
<evidence type="ECO:0000256" key="2">
    <source>
        <dbReference type="ARBA" id="ARBA00022475"/>
    </source>
</evidence>